<gene>
    <name evidence="1" type="ORF">ZEAMMB73_Zm00001d044494</name>
</gene>
<protein>
    <submittedName>
        <fullName evidence="1">Pectin acetylesterase 9</fullName>
    </submittedName>
</protein>
<dbReference type="AlphaFoldDB" id="A0A1D6NMF1"/>
<accession>A0A1D6NMF1</accession>
<reference evidence="1" key="1">
    <citation type="submission" date="2015-12" db="EMBL/GenBank/DDBJ databases">
        <title>Update maize B73 reference genome by single molecule sequencing technologies.</title>
        <authorList>
            <consortium name="Maize Genome Sequencing Project"/>
            <person name="Ware D."/>
        </authorList>
    </citation>
    <scope>NUCLEOTIDE SEQUENCE [LARGE SCALE GENOMIC DNA]</scope>
    <source>
        <tissue evidence="1">Seedling</tissue>
    </source>
</reference>
<dbReference type="EMBL" id="CM007649">
    <property type="protein sequence ID" value="ONM41364.1"/>
    <property type="molecule type" value="Genomic_DNA"/>
</dbReference>
<dbReference type="EMBL" id="CM007649">
    <property type="protein sequence ID" value="ONM41369.1"/>
    <property type="molecule type" value="Genomic_DNA"/>
</dbReference>
<dbReference type="EMBL" id="CM007649">
    <property type="protein sequence ID" value="ONM41342.1"/>
    <property type="molecule type" value="Genomic_DNA"/>
</dbReference>
<proteinExistence type="predicted"/>
<name>A0A1D6NMF1_MAIZE</name>
<sequence length="91" mass="9145">MYNRFISEGSIAGGTAGVVVETSLYPISTYILILKGGTRASTASVPPPDPAHPAALSSPKTYCVVPDISASAQCPARSPRSLGAVTAASAP</sequence>
<organism evidence="1">
    <name type="scientific">Zea mays</name>
    <name type="common">Maize</name>
    <dbReference type="NCBI Taxonomy" id="4577"/>
    <lineage>
        <taxon>Eukaryota</taxon>
        <taxon>Viridiplantae</taxon>
        <taxon>Streptophyta</taxon>
        <taxon>Embryophyta</taxon>
        <taxon>Tracheophyta</taxon>
        <taxon>Spermatophyta</taxon>
        <taxon>Magnoliopsida</taxon>
        <taxon>Liliopsida</taxon>
        <taxon>Poales</taxon>
        <taxon>Poaceae</taxon>
        <taxon>PACMAD clade</taxon>
        <taxon>Panicoideae</taxon>
        <taxon>Andropogonodae</taxon>
        <taxon>Andropogoneae</taxon>
        <taxon>Tripsacinae</taxon>
        <taxon>Zea</taxon>
    </lineage>
</organism>
<evidence type="ECO:0000313" key="1">
    <source>
        <dbReference type="EMBL" id="ONM41342.1"/>
    </source>
</evidence>